<dbReference type="Gene3D" id="1.10.1740.10">
    <property type="match status" value="1"/>
</dbReference>
<dbReference type="Pfam" id="PF04542">
    <property type="entry name" value="Sigma70_r2"/>
    <property type="match status" value="1"/>
</dbReference>
<dbReference type="InterPro" id="IPR013325">
    <property type="entry name" value="RNA_pol_sigma_r2"/>
</dbReference>
<accession>I5C9B1</accession>
<gene>
    <name evidence="6" type="ORF">A3SI_03443</name>
</gene>
<dbReference type="RefSeq" id="WP_009053545.1">
    <property type="nucleotide sequence ID" value="NZ_AJYA01000006.1"/>
</dbReference>
<dbReference type="Gene3D" id="1.10.10.10">
    <property type="entry name" value="Winged helix-like DNA-binding domain superfamily/Winged helix DNA-binding domain"/>
    <property type="match status" value="1"/>
</dbReference>
<dbReference type="InterPro" id="IPR007627">
    <property type="entry name" value="RNA_pol_sigma70_r2"/>
</dbReference>
<proteinExistence type="inferred from homology"/>
<evidence type="ECO:0000256" key="2">
    <source>
        <dbReference type="ARBA" id="ARBA00023015"/>
    </source>
</evidence>
<dbReference type="PANTHER" id="PTHR43133:SF45">
    <property type="entry name" value="RNA POLYMERASE ECF-TYPE SIGMA FACTOR"/>
    <property type="match status" value="1"/>
</dbReference>
<dbReference type="GO" id="GO:0006352">
    <property type="term" value="P:DNA-templated transcription initiation"/>
    <property type="evidence" value="ECO:0007669"/>
    <property type="project" value="InterPro"/>
</dbReference>
<organism evidence="6 7">
    <name type="scientific">Nitritalea halalkaliphila LW7</name>
    <dbReference type="NCBI Taxonomy" id="1189621"/>
    <lineage>
        <taxon>Bacteria</taxon>
        <taxon>Pseudomonadati</taxon>
        <taxon>Bacteroidota</taxon>
        <taxon>Cytophagia</taxon>
        <taxon>Cytophagales</taxon>
        <taxon>Cyclobacteriaceae</taxon>
        <taxon>Nitritalea</taxon>
    </lineage>
</organism>
<dbReference type="GO" id="GO:0016987">
    <property type="term" value="F:sigma factor activity"/>
    <property type="evidence" value="ECO:0007669"/>
    <property type="project" value="UniProtKB-KW"/>
</dbReference>
<evidence type="ECO:0000256" key="1">
    <source>
        <dbReference type="ARBA" id="ARBA00010641"/>
    </source>
</evidence>
<evidence type="ECO:0000313" key="6">
    <source>
        <dbReference type="EMBL" id="EIM78413.1"/>
    </source>
</evidence>
<dbReference type="AlphaFoldDB" id="I5C9B1"/>
<protein>
    <submittedName>
        <fullName evidence="6">ECF subfamily RNA polymerase sigma-24 subunit</fullName>
    </submittedName>
</protein>
<dbReference type="InterPro" id="IPR014284">
    <property type="entry name" value="RNA_pol_sigma-70_dom"/>
</dbReference>
<evidence type="ECO:0000256" key="3">
    <source>
        <dbReference type="ARBA" id="ARBA00023082"/>
    </source>
</evidence>
<dbReference type="Proteomes" id="UP000005551">
    <property type="component" value="Unassembled WGS sequence"/>
</dbReference>
<dbReference type="InterPro" id="IPR039425">
    <property type="entry name" value="RNA_pol_sigma-70-like"/>
</dbReference>
<feature type="domain" description="RNA polymerase sigma-70 region 2" evidence="5">
    <location>
        <begin position="10"/>
        <end position="74"/>
    </location>
</feature>
<comment type="similarity">
    <text evidence="1">Belongs to the sigma-70 factor family. ECF subfamily.</text>
</comment>
<dbReference type="PANTHER" id="PTHR43133">
    <property type="entry name" value="RNA POLYMERASE ECF-TYPE SIGMA FACTO"/>
    <property type="match status" value="1"/>
</dbReference>
<name>I5C9B1_9BACT</name>
<dbReference type="STRING" id="1189621.A3SI_03443"/>
<keyword evidence="4" id="KW-0804">Transcription</keyword>
<dbReference type="InterPro" id="IPR013324">
    <property type="entry name" value="RNA_pol_sigma_r3/r4-like"/>
</dbReference>
<dbReference type="NCBIfam" id="TIGR02937">
    <property type="entry name" value="sigma70-ECF"/>
    <property type="match status" value="1"/>
</dbReference>
<comment type="caution">
    <text evidence="6">The sequence shown here is derived from an EMBL/GenBank/DDBJ whole genome shotgun (WGS) entry which is preliminary data.</text>
</comment>
<sequence>MEEKEFLQHIQAHQGTIYHLLRLYVSDADDQDDIKQEIVLQAWKSKDSFRKQSSFNTWLYKLALYTILTAKRKVAKMQQVDLQEADGLATDERDEQEEVQLLYRSIYSLDDLSKTIITMHLDGFTNAEIATFIGITPNHLGVKLHRIKETISSKLKASSYGAK</sequence>
<dbReference type="SUPFAM" id="SSF88659">
    <property type="entry name" value="Sigma3 and sigma4 domains of RNA polymerase sigma factors"/>
    <property type="match status" value="1"/>
</dbReference>
<reference evidence="6 7" key="1">
    <citation type="submission" date="2012-05" db="EMBL/GenBank/DDBJ databases">
        <title>Genome sequence of Nitritalea halalkaliphila LW7.</title>
        <authorList>
            <person name="Jangir P.K."/>
            <person name="Singh A."/>
            <person name="Shivaji S."/>
            <person name="Sharma R."/>
        </authorList>
    </citation>
    <scope>NUCLEOTIDE SEQUENCE [LARGE SCALE GENOMIC DNA]</scope>
    <source>
        <strain evidence="6 7">LW7</strain>
    </source>
</reference>
<keyword evidence="2" id="KW-0805">Transcription regulation</keyword>
<keyword evidence="7" id="KW-1185">Reference proteome</keyword>
<dbReference type="SUPFAM" id="SSF88946">
    <property type="entry name" value="Sigma2 domain of RNA polymerase sigma factors"/>
    <property type="match status" value="1"/>
</dbReference>
<keyword evidence="3" id="KW-0731">Sigma factor</keyword>
<evidence type="ECO:0000259" key="5">
    <source>
        <dbReference type="Pfam" id="PF04542"/>
    </source>
</evidence>
<evidence type="ECO:0000256" key="4">
    <source>
        <dbReference type="ARBA" id="ARBA00023163"/>
    </source>
</evidence>
<dbReference type="OrthoDB" id="9780326at2"/>
<evidence type="ECO:0000313" key="7">
    <source>
        <dbReference type="Proteomes" id="UP000005551"/>
    </source>
</evidence>
<dbReference type="InterPro" id="IPR036388">
    <property type="entry name" value="WH-like_DNA-bd_sf"/>
</dbReference>
<dbReference type="EMBL" id="AJYA01000006">
    <property type="protein sequence ID" value="EIM78413.1"/>
    <property type="molecule type" value="Genomic_DNA"/>
</dbReference>